<keyword evidence="2" id="KW-0413">Isomerase</keyword>
<keyword evidence="3" id="KW-1185">Reference proteome</keyword>
<dbReference type="STRING" id="1122155.SAMN02745158_01586"/>
<dbReference type="SUPFAM" id="SSF51658">
    <property type="entry name" value="Xylose isomerase-like"/>
    <property type="match status" value="1"/>
</dbReference>
<sequence length="266" mass="29860">MRYGCCLSMVAEGPDKTGREFIKEAARIGYDYIELPLSGLGSLSEDAFHELKKQIKDAGITCEACNNFFPADMPLVGPRRKEEEILKYTELVLDRAERLGAEYVGLGSGASRNVPQGVPLDEGYRQLAGLMRQLGRIAEKKGITILIEPLRKEECNLIHTLTEARQLAEDTGSRNVKILVDYYHFCTEKEPADHITGQTTDMLRHVHFARPDNRYYPTGEEHCSYKEFFHALKSIGYDSRISFEAYANNFSRDAEAALGLIKASVG</sequence>
<dbReference type="Gene3D" id="3.20.20.150">
    <property type="entry name" value="Divalent-metal-dependent TIM barrel enzymes"/>
    <property type="match status" value="1"/>
</dbReference>
<dbReference type="GO" id="GO:0016853">
    <property type="term" value="F:isomerase activity"/>
    <property type="evidence" value="ECO:0007669"/>
    <property type="project" value="UniProtKB-KW"/>
</dbReference>
<dbReference type="AlphaFoldDB" id="A0A1M4WF10"/>
<accession>A0A1M4WF10</accession>
<evidence type="ECO:0000313" key="3">
    <source>
        <dbReference type="Proteomes" id="UP000184245"/>
    </source>
</evidence>
<dbReference type="InterPro" id="IPR050312">
    <property type="entry name" value="IolE/XylAMocC-like"/>
</dbReference>
<dbReference type="PANTHER" id="PTHR12110">
    <property type="entry name" value="HYDROXYPYRUVATE ISOMERASE"/>
    <property type="match status" value="1"/>
</dbReference>
<evidence type="ECO:0000313" key="2">
    <source>
        <dbReference type="EMBL" id="SHE79816.1"/>
    </source>
</evidence>
<feature type="domain" description="Xylose isomerase-like TIM barrel" evidence="1">
    <location>
        <begin position="23"/>
        <end position="251"/>
    </location>
</feature>
<proteinExistence type="predicted"/>
<reference evidence="2 3" key="1">
    <citation type="submission" date="2016-11" db="EMBL/GenBank/DDBJ databases">
        <authorList>
            <person name="Jaros S."/>
            <person name="Januszkiewicz K."/>
            <person name="Wedrychowicz H."/>
        </authorList>
    </citation>
    <scope>NUCLEOTIDE SEQUENCE [LARGE SCALE GENOMIC DNA]</scope>
    <source>
        <strain evidence="2 3">DSM 17459</strain>
    </source>
</reference>
<evidence type="ECO:0000259" key="1">
    <source>
        <dbReference type="Pfam" id="PF01261"/>
    </source>
</evidence>
<dbReference type="InterPro" id="IPR036237">
    <property type="entry name" value="Xyl_isomerase-like_sf"/>
</dbReference>
<name>A0A1M4WF10_9CLOT</name>
<dbReference type="RefSeq" id="WP_084067771.1">
    <property type="nucleotide sequence ID" value="NZ_FQVI01000006.1"/>
</dbReference>
<protein>
    <submittedName>
        <fullName evidence="2">Sugar phosphate isomerase/epimerase</fullName>
    </submittedName>
</protein>
<dbReference type="InterPro" id="IPR013022">
    <property type="entry name" value="Xyl_isomerase-like_TIM-brl"/>
</dbReference>
<dbReference type="OrthoDB" id="9814946at2"/>
<dbReference type="EMBL" id="FQVI01000006">
    <property type="protein sequence ID" value="SHE79816.1"/>
    <property type="molecule type" value="Genomic_DNA"/>
</dbReference>
<dbReference type="Proteomes" id="UP000184245">
    <property type="component" value="Unassembled WGS sequence"/>
</dbReference>
<gene>
    <name evidence="2" type="ORF">SAMN02745158_01586</name>
</gene>
<dbReference type="Pfam" id="PF01261">
    <property type="entry name" value="AP_endonuc_2"/>
    <property type="match status" value="1"/>
</dbReference>
<organism evidence="2 3">
    <name type="scientific">Lactonifactor longoviformis DSM 17459</name>
    <dbReference type="NCBI Taxonomy" id="1122155"/>
    <lineage>
        <taxon>Bacteria</taxon>
        <taxon>Bacillati</taxon>
        <taxon>Bacillota</taxon>
        <taxon>Clostridia</taxon>
        <taxon>Eubacteriales</taxon>
        <taxon>Clostridiaceae</taxon>
        <taxon>Lactonifactor</taxon>
    </lineage>
</organism>